<dbReference type="Proteomes" id="UP001279410">
    <property type="component" value="Unassembled WGS sequence"/>
</dbReference>
<reference evidence="2" key="1">
    <citation type="submission" date="2022-08" db="EMBL/GenBank/DDBJ databases">
        <title>Genome sequencing of akame (Lates japonicus).</title>
        <authorList>
            <person name="Hashiguchi Y."/>
            <person name="Takahashi H."/>
        </authorList>
    </citation>
    <scope>NUCLEOTIDE SEQUENCE</scope>
    <source>
        <strain evidence="2">Kochi</strain>
    </source>
</reference>
<sequence length="89" mass="9474">MVRRRVGGKVAFTAIGEDRGAGIILMQLYFCMPPTQEQIANGIQGPASMPSSSILSMGSYSLDKEVLKKLGIGLTLAAAVLAFIVEKLF</sequence>
<organism evidence="2 3">
    <name type="scientific">Lates japonicus</name>
    <name type="common">Japanese lates</name>
    <dbReference type="NCBI Taxonomy" id="270547"/>
    <lineage>
        <taxon>Eukaryota</taxon>
        <taxon>Metazoa</taxon>
        <taxon>Chordata</taxon>
        <taxon>Craniata</taxon>
        <taxon>Vertebrata</taxon>
        <taxon>Euteleostomi</taxon>
        <taxon>Actinopterygii</taxon>
        <taxon>Neopterygii</taxon>
        <taxon>Teleostei</taxon>
        <taxon>Neoteleostei</taxon>
        <taxon>Acanthomorphata</taxon>
        <taxon>Carangaria</taxon>
        <taxon>Carangaria incertae sedis</taxon>
        <taxon>Centropomidae</taxon>
        <taxon>Lates</taxon>
    </lineage>
</organism>
<evidence type="ECO:0000256" key="1">
    <source>
        <dbReference type="SAM" id="Phobius"/>
    </source>
</evidence>
<name>A0AAD3R5E8_LATJO</name>
<feature type="transmembrane region" description="Helical" evidence="1">
    <location>
        <begin position="66"/>
        <end position="85"/>
    </location>
</feature>
<protein>
    <submittedName>
        <fullName evidence="2">Threonylcarbamoyladenosine tRNA methylthiotransferase isoform X1</fullName>
    </submittedName>
</protein>
<gene>
    <name evidence="2" type="ORF">AKAME5_000885800</name>
</gene>
<accession>A0AAD3R5E8</accession>
<keyword evidence="1" id="KW-1133">Transmembrane helix</keyword>
<proteinExistence type="predicted"/>
<keyword evidence="1" id="KW-0472">Membrane</keyword>
<dbReference type="EMBL" id="BRZM01000025">
    <property type="protein sequence ID" value="GLD56522.1"/>
    <property type="molecule type" value="Genomic_DNA"/>
</dbReference>
<evidence type="ECO:0000313" key="3">
    <source>
        <dbReference type="Proteomes" id="UP001279410"/>
    </source>
</evidence>
<dbReference type="AlphaFoldDB" id="A0AAD3R5E8"/>
<keyword evidence="1" id="KW-0812">Transmembrane</keyword>
<evidence type="ECO:0000313" key="2">
    <source>
        <dbReference type="EMBL" id="GLD56522.1"/>
    </source>
</evidence>
<comment type="caution">
    <text evidence="2">The sequence shown here is derived from an EMBL/GenBank/DDBJ whole genome shotgun (WGS) entry which is preliminary data.</text>
</comment>
<keyword evidence="3" id="KW-1185">Reference proteome</keyword>